<keyword evidence="1" id="KW-0472">Membrane</keyword>
<reference evidence="2 3" key="1">
    <citation type="submission" date="2018-06" db="EMBL/GenBank/DDBJ databases">
        <title>Genomic Encyclopedia of Archaeal and Bacterial Type Strains, Phase II (KMG-II): from individual species to whole genera.</title>
        <authorList>
            <person name="Goeker M."/>
        </authorList>
    </citation>
    <scope>NUCLEOTIDE SEQUENCE [LARGE SCALE GENOMIC DNA]</scope>
    <source>
        <strain evidence="2 3">DSM 23522</strain>
    </source>
</reference>
<feature type="transmembrane region" description="Helical" evidence="1">
    <location>
        <begin position="15"/>
        <end position="36"/>
    </location>
</feature>
<accession>A0A327QZC2</accession>
<sequence>MILQYLPLVNWSNGIVMIAVFGAVCVGLVTAVLMLMNSGKKK</sequence>
<gene>
    <name evidence="2" type="ORF">LV92_02725</name>
</gene>
<comment type="caution">
    <text evidence="2">The sequence shown here is derived from an EMBL/GenBank/DDBJ whole genome shotgun (WGS) entry which is preliminary data.</text>
</comment>
<keyword evidence="1" id="KW-0812">Transmembrane</keyword>
<dbReference type="EMBL" id="QLLN01000005">
    <property type="protein sequence ID" value="RAJ09979.1"/>
    <property type="molecule type" value="Genomic_DNA"/>
</dbReference>
<organism evidence="2 3">
    <name type="scientific">Arenibacter echinorum</name>
    <dbReference type="NCBI Taxonomy" id="440515"/>
    <lineage>
        <taxon>Bacteria</taxon>
        <taxon>Pseudomonadati</taxon>
        <taxon>Bacteroidota</taxon>
        <taxon>Flavobacteriia</taxon>
        <taxon>Flavobacteriales</taxon>
        <taxon>Flavobacteriaceae</taxon>
        <taxon>Arenibacter</taxon>
    </lineage>
</organism>
<protein>
    <submittedName>
        <fullName evidence="2">Uncharacterized protein</fullName>
    </submittedName>
</protein>
<evidence type="ECO:0000313" key="2">
    <source>
        <dbReference type="EMBL" id="RAJ09979.1"/>
    </source>
</evidence>
<dbReference type="RefSeq" id="WP_258364839.1">
    <property type="nucleotide sequence ID" value="NZ_QLLN01000005.1"/>
</dbReference>
<keyword evidence="3" id="KW-1185">Reference proteome</keyword>
<name>A0A327QZC2_9FLAO</name>
<dbReference type="Proteomes" id="UP000249696">
    <property type="component" value="Unassembled WGS sequence"/>
</dbReference>
<dbReference type="AlphaFoldDB" id="A0A327QZC2"/>
<evidence type="ECO:0000313" key="3">
    <source>
        <dbReference type="Proteomes" id="UP000249696"/>
    </source>
</evidence>
<proteinExistence type="predicted"/>
<evidence type="ECO:0000256" key="1">
    <source>
        <dbReference type="SAM" id="Phobius"/>
    </source>
</evidence>
<keyword evidence="1" id="KW-1133">Transmembrane helix</keyword>